<protein>
    <submittedName>
        <fullName evidence="1">Uncharacterized protein</fullName>
    </submittedName>
</protein>
<organism evidence="1 2">
    <name type="scientific">Salix viminalis</name>
    <name type="common">Common osier</name>
    <name type="synonym">Basket willow</name>
    <dbReference type="NCBI Taxonomy" id="40686"/>
    <lineage>
        <taxon>Eukaryota</taxon>
        <taxon>Viridiplantae</taxon>
        <taxon>Streptophyta</taxon>
        <taxon>Embryophyta</taxon>
        <taxon>Tracheophyta</taxon>
        <taxon>Spermatophyta</taxon>
        <taxon>Magnoliopsida</taxon>
        <taxon>eudicotyledons</taxon>
        <taxon>Gunneridae</taxon>
        <taxon>Pentapetalae</taxon>
        <taxon>rosids</taxon>
        <taxon>fabids</taxon>
        <taxon>Malpighiales</taxon>
        <taxon>Salicaceae</taxon>
        <taxon>Saliceae</taxon>
        <taxon>Salix</taxon>
    </lineage>
</organism>
<dbReference type="PANTHER" id="PTHR31094:SF2">
    <property type="entry name" value="RIKEN CDNA 2310061I04 GENE"/>
    <property type="match status" value="1"/>
</dbReference>
<dbReference type="Proteomes" id="UP001151529">
    <property type="component" value="Chromosome 14"/>
</dbReference>
<dbReference type="SUPFAM" id="SSF54427">
    <property type="entry name" value="NTF2-like"/>
    <property type="match status" value="1"/>
</dbReference>
<gene>
    <name evidence="1" type="ORF">OIU85_011445</name>
</gene>
<reference evidence="1" key="1">
    <citation type="submission" date="2022-11" db="EMBL/GenBank/DDBJ databases">
        <authorList>
            <person name="Hyden B.L."/>
            <person name="Feng K."/>
            <person name="Yates T."/>
            <person name="Jawdy S."/>
            <person name="Smart L.B."/>
            <person name="Muchero W."/>
        </authorList>
    </citation>
    <scope>NUCLEOTIDE SEQUENCE</scope>
    <source>
        <tissue evidence="1">Shoot tip</tissue>
    </source>
</reference>
<evidence type="ECO:0000313" key="1">
    <source>
        <dbReference type="EMBL" id="KAJ6675281.1"/>
    </source>
</evidence>
<keyword evidence="2" id="KW-1185">Reference proteome</keyword>
<accession>A0A9Q0NSV3</accession>
<dbReference type="EMBL" id="JAPFFL010000016">
    <property type="protein sequence ID" value="KAJ6675281.1"/>
    <property type="molecule type" value="Genomic_DNA"/>
</dbReference>
<evidence type="ECO:0000313" key="2">
    <source>
        <dbReference type="Proteomes" id="UP001151529"/>
    </source>
</evidence>
<dbReference type="PANTHER" id="PTHR31094">
    <property type="entry name" value="RIKEN CDNA 2310061I04 GENE"/>
    <property type="match status" value="1"/>
</dbReference>
<name>A0A9Q0NSV3_SALVM</name>
<dbReference type="InterPro" id="IPR032710">
    <property type="entry name" value="NTF2-like_dom_sf"/>
</dbReference>
<proteinExistence type="predicted"/>
<dbReference type="InterPro" id="IPR018790">
    <property type="entry name" value="DUF2358"/>
</dbReference>
<dbReference type="OrthoDB" id="44820at2759"/>
<dbReference type="Pfam" id="PF10184">
    <property type="entry name" value="DUF2358"/>
    <property type="match status" value="1"/>
</dbReference>
<dbReference type="AlphaFoldDB" id="A0A9Q0NSV3"/>
<reference evidence="1" key="2">
    <citation type="journal article" date="2023" name="Int. J. Mol. Sci.">
        <title>De Novo Assembly and Annotation of 11 Diverse Shrub Willow (Salix) Genomes Reveals Novel Gene Organization in Sex-Linked Regions.</title>
        <authorList>
            <person name="Hyden B."/>
            <person name="Feng K."/>
            <person name="Yates T.B."/>
            <person name="Jawdy S."/>
            <person name="Cereghino C."/>
            <person name="Smart L.B."/>
            <person name="Muchero W."/>
        </authorList>
    </citation>
    <scope>NUCLEOTIDE SEQUENCE [LARGE SCALE GENOMIC DNA]</scope>
    <source>
        <tissue evidence="1">Shoot tip</tissue>
    </source>
</reference>
<comment type="caution">
    <text evidence="1">The sequence shown here is derived from an EMBL/GenBank/DDBJ whole genome shotgun (WGS) entry which is preliminary data.</text>
</comment>
<sequence>MALFINSPEIATAKTLFNPNPRNLKSLNVRVRARSNVKVSALNQNVRLHGQFSASVKLETKRTEEEEEKQNYYVNMGYAIRTLREEFPGLFNKELSFDIYRDDIVFKDPINTFGGIESYKSMIWALRFHGRIFFRALWVDIISVSQPTENVIMVRWTIHGIPRVPWESCARFDGLSEYKLDGEGKIFQHRVDNIALNSPPKFHVLTVEELIQSVGYPSTPKPTYFEVSPSFLTRIIRVSRVITKFWHIMTKYISRVWYPLMCIKTD</sequence>